<dbReference type="Pfam" id="PF00479">
    <property type="entry name" value="G6PD_N"/>
    <property type="match status" value="1"/>
</dbReference>
<evidence type="ECO:0000256" key="6">
    <source>
        <dbReference type="ARBA" id="ARBA00023277"/>
    </source>
</evidence>
<reference evidence="10 11" key="1">
    <citation type="submission" date="2017-08" db="EMBL/GenBank/DDBJ databases">
        <authorList>
            <person name="Park S.-J."/>
            <person name="Kim H."/>
        </authorList>
    </citation>
    <scope>NUCLEOTIDE SEQUENCE [LARGE SCALE GENOMIC DNA]</scope>
    <source>
        <strain evidence="11">ye3</strain>
    </source>
</reference>
<accession>A0A410GAQ9</accession>
<comment type="catalytic activity">
    <reaction evidence="7">
        <text>D-glucose 6-phosphate + NADP(+) = 6-phospho-D-glucono-1,5-lactone + NADPH + H(+)</text>
        <dbReference type="Rhea" id="RHEA:15841"/>
        <dbReference type="ChEBI" id="CHEBI:15378"/>
        <dbReference type="ChEBI" id="CHEBI:57783"/>
        <dbReference type="ChEBI" id="CHEBI:57955"/>
        <dbReference type="ChEBI" id="CHEBI:58349"/>
        <dbReference type="ChEBI" id="CHEBI:61548"/>
        <dbReference type="EC" id="1.1.1.49"/>
    </reaction>
</comment>
<dbReference type="Gene3D" id="3.30.360.10">
    <property type="entry name" value="Dihydrodipicolinate Reductase, domain 2"/>
    <property type="match status" value="1"/>
</dbReference>
<dbReference type="PIRSF" id="PIRSF000110">
    <property type="entry name" value="G6PD"/>
    <property type="match status" value="1"/>
</dbReference>
<dbReference type="InterPro" id="IPR019796">
    <property type="entry name" value="G6P_DH_AS"/>
</dbReference>
<feature type="binding site" evidence="7">
    <location>
        <position position="322"/>
    </location>
    <ligand>
        <name>substrate</name>
    </ligand>
</feature>
<proteinExistence type="inferred from homology"/>
<evidence type="ECO:0000256" key="4">
    <source>
        <dbReference type="ARBA" id="ARBA00022857"/>
    </source>
</evidence>
<dbReference type="InterPro" id="IPR001282">
    <property type="entry name" value="G6P_DH"/>
</dbReference>
<feature type="binding site" evidence="7">
    <location>
        <position position="178"/>
    </location>
    <ligand>
        <name>substrate</name>
    </ligand>
</feature>
<feature type="domain" description="Glucose-6-phosphate dehydrogenase C-terminal" evidence="9">
    <location>
        <begin position="186"/>
        <end position="458"/>
    </location>
</feature>
<evidence type="ECO:0000313" key="11">
    <source>
        <dbReference type="Proteomes" id="UP000283474"/>
    </source>
</evidence>
<dbReference type="GO" id="GO:0050661">
    <property type="term" value="F:NADP binding"/>
    <property type="evidence" value="ECO:0007669"/>
    <property type="project" value="UniProtKB-UniRule"/>
</dbReference>
<feature type="binding site" evidence="7">
    <location>
        <position position="174"/>
    </location>
    <ligand>
        <name>substrate</name>
    </ligand>
</feature>
<dbReference type="KEGG" id="pus:CKA81_05670"/>
<dbReference type="GO" id="GO:0009051">
    <property type="term" value="P:pentose-phosphate shunt, oxidative branch"/>
    <property type="evidence" value="ECO:0007669"/>
    <property type="project" value="TreeGrafter"/>
</dbReference>
<name>A0A410GAQ9_9BURK</name>
<dbReference type="NCBIfam" id="TIGR00871">
    <property type="entry name" value="zwf"/>
    <property type="match status" value="1"/>
</dbReference>
<keyword evidence="4 7" id="KW-0521">NADP</keyword>
<dbReference type="InterPro" id="IPR036291">
    <property type="entry name" value="NAD(P)-bd_dom_sf"/>
</dbReference>
<comment type="function">
    <text evidence="7">Catalyzes the oxidation of glucose 6-phosphate to 6-phosphogluconolactone.</text>
</comment>
<comment type="similarity">
    <text evidence="2 7">Belongs to the glucose-6-phosphate dehydrogenase family.</text>
</comment>
<dbReference type="PRINTS" id="PR00079">
    <property type="entry name" value="G6PDHDRGNASE"/>
</dbReference>
<dbReference type="Proteomes" id="UP000283474">
    <property type="component" value="Chromosome"/>
</dbReference>
<evidence type="ECO:0000256" key="5">
    <source>
        <dbReference type="ARBA" id="ARBA00023002"/>
    </source>
</evidence>
<feature type="domain" description="Glucose-6-phosphate dehydrogenase NAD-binding" evidence="8">
    <location>
        <begin position="15"/>
        <end position="183"/>
    </location>
</feature>
<feature type="binding site" evidence="7">
    <location>
        <position position="212"/>
    </location>
    <ligand>
        <name>substrate</name>
    </ligand>
</feature>
<dbReference type="GO" id="GO:0006006">
    <property type="term" value="P:glucose metabolic process"/>
    <property type="evidence" value="ECO:0007669"/>
    <property type="project" value="UniProtKB-KW"/>
</dbReference>
<keyword evidence="3 7" id="KW-0313">Glucose metabolism</keyword>
<dbReference type="InterPro" id="IPR022675">
    <property type="entry name" value="G6P_DH_C"/>
</dbReference>
<comment type="caution">
    <text evidence="7">Lacks conserved residue(s) required for the propagation of feature annotation.</text>
</comment>
<feature type="binding site" evidence="7">
    <location>
        <position position="231"/>
    </location>
    <ligand>
        <name>substrate</name>
    </ligand>
</feature>
<sequence>MTPTDHALPVGDALVLFGMTGDLANKKIFPALYAMCKRGTLKVPVVGVASSRLTKAALRTRISRSLRAQGKIDDKPAFERLVSLVQYVSGDYNSPDTFDRLKAALDGAAHPVHYLAIPPSLFATVIQGLDASGLAQGGRVIVEKPFGRDLASARELNRLAMSVFPENAIFRIDHFLGKEAIMNILYFRFANSFTEPIWNRDHIQSVQITLSETFGVEDRGGFYESAGCLRDVIQNHLFQIMALLAMEPPAYQGYAAVHTEKAKVFQALRPVQPDDLVRGQYKGYRREPHVDKRSDVETYCAVRLFIDSWRWAGVPWFLRSGKCLAEDVAEVLVQLKPPPQALFDDSHPREGRANYLRFRIAPRSAVALAARVKRSGKQFVGDQRELFLLDVDPLEEAPYERLLADALAGDRALFTSEKAIEASWAALAPVLEHHHKVVPYAPGSWGPRQADALVADYGGWHNPSPTKHAPIGPTDTL</sequence>
<dbReference type="OrthoDB" id="9802739at2"/>
<dbReference type="HAMAP" id="MF_00966">
    <property type="entry name" value="G6PD"/>
    <property type="match status" value="1"/>
</dbReference>
<dbReference type="Gene3D" id="3.40.50.720">
    <property type="entry name" value="NAD(P)-binding Rossmann-like Domain"/>
    <property type="match status" value="1"/>
</dbReference>
<protein>
    <recommendedName>
        <fullName evidence="7">Glucose-6-phosphate 1-dehydrogenase</fullName>
        <shortName evidence="7">G6PD</shortName>
        <ecNumber evidence="7">1.1.1.49</ecNumber>
    </recommendedName>
</protein>
<evidence type="ECO:0000259" key="9">
    <source>
        <dbReference type="Pfam" id="PF02781"/>
    </source>
</evidence>
<evidence type="ECO:0000256" key="3">
    <source>
        <dbReference type="ARBA" id="ARBA00022526"/>
    </source>
</evidence>
<dbReference type="RefSeq" id="WP_128354420.1">
    <property type="nucleotide sequence ID" value="NZ_CP022987.1"/>
</dbReference>
<dbReference type="PANTHER" id="PTHR23429">
    <property type="entry name" value="GLUCOSE-6-PHOSPHATE 1-DEHYDROGENASE G6PD"/>
    <property type="match status" value="1"/>
</dbReference>
<gene>
    <name evidence="7 10" type="primary">zwf</name>
    <name evidence="10" type="ORF">CKA81_05670</name>
</gene>
<evidence type="ECO:0000256" key="2">
    <source>
        <dbReference type="ARBA" id="ARBA00009975"/>
    </source>
</evidence>
<keyword evidence="11" id="KW-1185">Reference proteome</keyword>
<feature type="binding site" evidence="7">
    <location>
        <position position="144"/>
    </location>
    <ligand>
        <name>NADP(+)</name>
        <dbReference type="ChEBI" id="CHEBI:58349"/>
    </ligand>
</feature>
<comment type="pathway">
    <text evidence="1 7">Carbohydrate degradation; pentose phosphate pathway; D-ribulose 5-phosphate from D-glucose 6-phosphate (oxidative stage): step 1/3.</text>
</comment>
<evidence type="ECO:0000256" key="7">
    <source>
        <dbReference type="HAMAP-Rule" id="MF_00966"/>
    </source>
</evidence>
<dbReference type="SUPFAM" id="SSF55347">
    <property type="entry name" value="Glyceraldehyde-3-phosphate dehydrogenase-like, C-terminal domain"/>
    <property type="match status" value="1"/>
</dbReference>
<dbReference type="SUPFAM" id="SSF51735">
    <property type="entry name" value="NAD(P)-binding Rossmann-fold domains"/>
    <property type="match status" value="1"/>
</dbReference>
<dbReference type="GO" id="GO:0005829">
    <property type="term" value="C:cytosol"/>
    <property type="evidence" value="ECO:0007669"/>
    <property type="project" value="TreeGrafter"/>
</dbReference>
<organism evidence="10 11">
    <name type="scientific">Pollutimonas thiosulfatoxidans</name>
    <dbReference type="NCBI Taxonomy" id="2028345"/>
    <lineage>
        <taxon>Bacteria</taxon>
        <taxon>Pseudomonadati</taxon>
        <taxon>Pseudomonadota</taxon>
        <taxon>Betaproteobacteria</taxon>
        <taxon>Burkholderiales</taxon>
        <taxon>Alcaligenaceae</taxon>
        <taxon>Pollutimonas</taxon>
    </lineage>
</organism>
<dbReference type="EC" id="1.1.1.49" evidence="7"/>
<dbReference type="Pfam" id="PF02781">
    <property type="entry name" value="G6PD_C"/>
    <property type="match status" value="1"/>
</dbReference>
<dbReference type="PANTHER" id="PTHR23429:SF0">
    <property type="entry name" value="GLUCOSE-6-PHOSPHATE 1-DEHYDROGENASE"/>
    <property type="match status" value="1"/>
</dbReference>
<evidence type="ECO:0000256" key="1">
    <source>
        <dbReference type="ARBA" id="ARBA00004937"/>
    </source>
</evidence>
<dbReference type="UniPathway" id="UPA00115">
    <property type="reaction ID" value="UER00408"/>
</dbReference>
<evidence type="ECO:0000259" key="8">
    <source>
        <dbReference type="Pfam" id="PF00479"/>
    </source>
</evidence>
<dbReference type="EMBL" id="CP022987">
    <property type="protein sequence ID" value="QAA93376.1"/>
    <property type="molecule type" value="Genomic_DNA"/>
</dbReference>
<feature type="active site" description="Proton acceptor" evidence="7">
    <location>
        <position position="236"/>
    </location>
</feature>
<dbReference type="InterPro" id="IPR022674">
    <property type="entry name" value="G6P_DH_NAD-bd"/>
</dbReference>
<dbReference type="PROSITE" id="PS00069">
    <property type="entry name" value="G6P_DEHYDROGENASE"/>
    <property type="match status" value="1"/>
</dbReference>
<keyword evidence="6 7" id="KW-0119">Carbohydrate metabolism</keyword>
<evidence type="ECO:0000313" key="10">
    <source>
        <dbReference type="EMBL" id="QAA93376.1"/>
    </source>
</evidence>
<feature type="binding site" evidence="7">
    <location>
        <position position="50"/>
    </location>
    <ligand>
        <name>NADP(+)</name>
        <dbReference type="ChEBI" id="CHEBI:58349"/>
    </ligand>
</feature>
<dbReference type="AlphaFoldDB" id="A0A410GAQ9"/>
<dbReference type="GO" id="GO:0004345">
    <property type="term" value="F:glucose-6-phosphate dehydrogenase activity"/>
    <property type="evidence" value="ECO:0007669"/>
    <property type="project" value="UniProtKB-UniRule"/>
</dbReference>
<keyword evidence="5 7" id="KW-0560">Oxidoreductase</keyword>